<protein>
    <submittedName>
        <fullName evidence="1">Uncharacterized protein</fullName>
    </submittedName>
</protein>
<evidence type="ECO:0000313" key="1">
    <source>
        <dbReference type="EMBL" id="KAF6141267.1"/>
    </source>
</evidence>
<accession>A0A7J7LF63</accession>
<dbReference type="OrthoDB" id="19132at2759"/>
<reference evidence="1 2" key="1">
    <citation type="journal article" date="2020" name="IScience">
        <title>Genome Sequencing of the Endangered Kingdonia uniflora (Circaeasteraceae, Ranunculales) Reveals Potential Mechanisms of Evolutionary Specialization.</title>
        <authorList>
            <person name="Sun Y."/>
            <person name="Deng T."/>
            <person name="Zhang A."/>
            <person name="Moore M.J."/>
            <person name="Landis J.B."/>
            <person name="Lin N."/>
            <person name="Zhang H."/>
            <person name="Zhang X."/>
            <person name="Huang J."/>
            <person name="Zhang X."/>
            <person name="Sun H."/>
            <person name="Wang H."/>
        </authorList>
    </citation>
    <scope>NUCLEOTIDE SEQUENCE [LARGE SCALE GENOMIC DNA]</scope>
    <source>
        <strain evidence="1">TB1705</strain>
        <tissue evidence="1">Leaf</tissue>
    </source>
</reference>
<dbReference type="EMBL" id="JACGCM010002329">
    <property type="protein sequence ID" value="KAF6141267.1"/>
    <property type="molecule type" value="Genomic_DNA"/>
</dbReference>
<sequence length="105" mass="11970">MFNASFSCSVIYQHRRPSLKEPQYLCDGDNNGVIYFAGTSYGEHQWVNPVLAKKISVIASSPPSRYTDPKALVFRAFQETSFAGPWIENKKNCAWWILNIGQDHQ</sequence>
<organism evidence="1 2">
    <name type="scientific">Kingdonia uniflora</name>
    <dbReference type="NCBI Taxonomy" id="39325"/>
    <lineage>
        <taxon>Eukaryota</taxon>
        <taxon>Viridiplantae</taxon>
        <taxon>Streptophyta</taxon>
        <taxon>Embryophyta</taxon>
        <taxon>Tracheophyta</taxon>
        <taxon>Spermatophyta</taxon>
        <taxon>Magnoliopsida</taxon>
        <taxon>Ranunculales</taxon>
        <taxon>Circaeasteraceae</taxon>
        <taxon>Kingdonia</taxon>
    </lineage>
</organism>
<dbReference type="PANTHER" id="PTHR47457">
    <property type="entry name" value="OS05G0345500 PROTEIN"/>
    <property type="match status" value="1"/>
</dbReference>
<comment type="caution">
    <text evidence="1">The sequence shown here is derived from an EMBL/GenBank/DDBJ whole genome shotgun (WGS) entry which is preliminary data.</text>
</comment>
<dbReference type="Proteomes" id="UP000541444">
    <property type="component" value="Unassembled WGS sequence"/>
</dbReference>
<dbReference type="PANTHER" id="PTHR47457:SF1">
    <property type="entry name" value="BTB DOMAIN-CONTAINING PROTEIN-RELATED"/>
    <property type="match status" value="1"/>
</dbReference>
<feature type="non-terminal residue" evidence="1">
    <location>
        <position position="1"/>
    </location>
</feature>
<gene>
    <name evidence="1" type="ORF">GIB67_024351</name>
</gene>
<keyword evidence="2" id="KW-1185">Reference proteome</keyword>
<name>A0A7J7LF63_9MAGN</name>
<proteinExistence type="predicted"/>
<evidence type="ECO:0000313" key="2">
    <source>
        <dbReference type="Proteomes" id="UP000541444"/>
    </source>
</evidence>
<dbReference type="AlphaFoldDB" id="A0A7J7LF63"/>